<dbReference type="EMBL" id="HBUF01203025">
    <property type="protein sequence ID" value="CAG6662590.1"/>
    <property type="molecule type" value="Transcribed_RNA"/>
</dbReference>
<dbReference type="SMART" id="SM00355">
    <property type="entry name" value="ZnF_C2H2"/>
    <property type="match status" value="3"/>
</dbReference>
<feature type="signal peptide" evidence="2">
    <location>
        <begin position="1"/>
        <end position="21"/>
    </location>
</feature>
<dbReference type="PROSITE" id="PS50157">
    <property type="entry name" value="ZINC_FINGER_C2H2_2"/>
    <property type="match status" value="1"/>
</dbReference>
<proteinExistence type="predicted"/>
<keyword evidence="1" id="KW-0479">Metal-binding</keyword>
<dbReference type="EMBL" id="HBUF01382678">
    <property type="protein sequence ID" value="CAG6730932.1"/>
    <property type="molecule type" value="Transcribed_RNA"/>
</dbReference>
<keyword evidence="1" id="KW-0862">Zinc</keyword>
<evidence type="ECO:0000259" key="3">
    <source>
        <dbReference type="PROSITE" id="PS50157"/>
    </source>
</evidence>
<dbReference type="EMBL" id="HBUF01203026">
    <property type="protein sequence ID" value="CAG6662592.1"/>
    <property type="molecule type" value="Transcribed_RNA"/>
</dbReference>
<feature type="domain" description="C2H2-type" evidence="3">
    <location>
        <begin position="123"/>
        <end position="150"/>
    </location>
</feature>
<evidence type="ECO:0000256" key="2">
    <source>
        <dbReference type="SAM" id="SignalP"/>
    </source>
</evidence>
<evidence type="ECO:0000313" key="4">
    <source>
        <dbReference type="EMBL" id="CAG6616672.1"/>
    </source>
</evidence>
<dbReference type="EMBL" id="HBUF01382681">
    <property type="protein sequence ID" value="CAG6730938.1"/>
    <property type="molecule type" value="Transcribed_RNA"/>
</dbReference>
<dbReference type="EMBL" id="HBUF01036515">
    <property type="protein sequence ID" value="CAG6616674.1"/>
    <property type="molecule type" value="Transcribed_RNA"/>
</dbReference>
<dbReference type="AlphaFoldDB" id="A0A8D8PVE4"/>
<accession>A0A8D8PVE4</accession>
<dbReference type="EMBL" id="HBUF01556581">
    <property type="protein sequence ID" value="CAG6760499.1"/>
    <property type="molecule type" value="Transcribed_RNA"/>
</dbReference>
<protein>
    <recommendedName>
        <fullName evidence="3">C2H2-type domain-containing protein</fullName>
    </recommendedName>
</protein>
<dbReference type="EMBL" id="HBUF01382679">
    <property type="protein sequence ID" value="CAG6730934.1"/>
    <property type="molecule type" value="Transcribed_RNA"/>
</dbReference>
<feature type="chain" id="PRO_5035638576" description="C2H2-type domain-containing protein" evidence="2">
    <location>
        <begin position="22"/>
        <end position="209"/>
    </location>
</feature>
<dbReference type="EMBL" id="HBUF01382680">
    <property type="protein sequence ID" value="CAG6730936.1"/>
    <property type="molecule type" value="Transcribed_RNA"/>
</dbReference>
<dbReference type="EMBL" id="HBUF01203024">
    <property type="protein sequence ID" value="CAG6662588.1"/>
    <property type="molecule type" value="Transcribed_RNA"/>
</dbReference>
<keyword evidence="2" id="KW-0732">Signal</keyword>
<dbReference type="PROSITE" id="PS00028">
    <property type="entry name" value="ZINC_FINGER_C2H2_1"/>
    <property type="match status" value="1"/>
</dbReference>
<dbReference type="SUPFAM" id="SSF57667">
    <property type="entry name" value="beta-beta-alpha zinc fingers"/>
    <property type="match status" value="1"/>
</dbReference>
<reference evidence="4" key="1">
    <citation type="submission" date="2021-05" db="EMBL/GenBank/DDBJ databases">
        <authorList>
            <person name="Alioto T."/>
            <person name="Alioto T."/>
            <person name="Gomez Garrido J."/>
        </authorList>
    </citation>
    <scope>NUCLEOTIDE SEQUENCE</scope>
</reference>
<dbReference type="GO" id="GO:0008270">
    <property type="term" value="F:zinc ion binding"/>
    <property type="evidence" value="ECO:0007669"/>
    <property type="project" value="UniProtKB-KW"/>
</dbReference>
<name>A0A8D8PVE4_9HEMI</name>
<organism evidence="4">
    <name type="scientific">Cacopsylla melanoneura</name>
    <dbReference type="NCBI Taxonomy" id="428564"/>
    <lineage>
        <taxon>Eukaryota</taxon>
        <taxon>Metazoa</taxon>
        <taxon>Ecdysozoa</taxon>
        <taxon>Arthropoda</taxon>
        <taxon>Hexapoda</taxon>
        <taxon>Insecta</taxon>
        <taxon>Pterygota</taxon>
        <taxon>Neoptera</taxon>
        <taxon>Paraneoptera</taxon>
        <taxon>Hemiptera</taxon>
        <taxon>Sternorrhyncha</taxon>
        <taxon>Psylloidea</taxon>
        <taxon>Psyllidae</taxon>
        <taxon>Psyllinae</taxon>
        <taxon>Cacopsylla</taxon>
    </lineage>
</organism>
<dbReference type="InterPro" id="IPR036236">
    <property type="entry name" value="Znf_C2H2_sf"/>
</dbReference>
<keyword evidence="1" id="KW-0863">Zinc-finger</keyword>
<dbReference type="EMBL" id="HBUF01036514">
    <property type="protein sequence ID" value="CAG6616672.1"/>
    <property type="molecule type" value="Transcribed_RNA"/>
</dbReference>
<dbReference type="EMBL" id="HBUF01556580">
    <property type="protein sequence ID" value="CAG6760497.1"/>
    <property type="molecule type" value="Transcribed_RNA"/>
</dbReference>
<dbReference type="Gene3D" id="3.30.160.60">
    <property type="entry name" value="Classic Zinc Finger"/>
    <property type="match status" value="1"/>
</dbReference>
<sequence>MINTHYAVCAVVVYHCMTVSAVDFQSFEDQDNEQHSPENSDDIFLTEGTTPNYFIKQRTGYNVPISEEEGKKHSKEIFRCKHPNCFWQGTDPLEQDDHEKQYHAVAEAPQLFQRDSVLNEETFKCRECKEVFYQIADLEDHLLEHEEERQMNIFGETITRTTLPPYQDIDLDMLIRSPSGKYLYCPLCTSKLYPFNFEKHYAAHLKRGY</sequence>
<dbReference type="InterPro" id="IPR013087">
    <property type="entry name" value="Znf_C2H2_type"/>
</dbReference>
<evidence type="ECO:0000256" key="1">
    <source>
        <dbReference type="PROSITE-ProRule" id="PRU00042"/>
    </source>
</evidence>